<dbReference type="GO" id="GO:0006508">
    <property type="term" value="P:proteolysis"/>
    <property type="evidence" value="ECO:0007669"/>
    <property type="project" value="UniProtKB-KW"/>
</dbReference>
<dbReference type="FunFam" id="2.40.10.10:FF:000068">
    <property type="entry name" value="transmembrane protease serine 2"/>
    <property type="match status" value="1"/>
</dbReference>
<keyword evidence="9" id="KW-1205">Fibrinolytic toxin</keyword>
<keyword evidence="7" id="KW-1199">Hemostasis impairing toxin</keyword>
<keyword evidence="5" id="KW-0720">Serine protease</keyword>
<keyword evidence="10" id="KW-0732">Signal</keyword>
<dbReference type="AlphaFoldDB" id="A0A8S1BBW1"/>
<evidence type="ECO:0000313" key="12">
    <source>
        <dbReference type="EMBL" id="CAB3256346.1"/>
    </source>
</evidence>
<dbReference type="InterPro" id="IPR009003">
    <property type="entry name" value="Peptidase_S1_PA"/>
</dbReference>
<evidence type="ECO:0000256" key="2">
    <source>
        <dbReference type="ARBA" id="ARBA00022656"/>
    </source>
</evidence>
<feature type="domain" description="Peptidase S1" evidence="11">
    <location>
        <begin position="16"/>
        <end position="198"/>
    </location>
</feature>
<feature type="signal peptide" evidence="10">
    <location>
        <begin position="1"/>
        <end position="18"/>
    </location>
</feature>
<dbReference type="SMART" id="SM00020">
    <property type="entry name" value="Tryp_SPc"/>
    <property type="match status" value="1"/>
</dbReference>
<evidence type="ECO:0000256" key="8">
    <source>
        <dbReference type="ARBA" id="ARBA00055534"/>
    </source>
</evidence>
<evidence type="ECO:0000256" key="5">
    <source>
        <dbReference type="ARBA" id="ARBA00022825"/>
    </source>
</evidence>
<dbReference type="GO" id="GO:0090729">
    <property type="term" value="F:toxin activity"/>
    <property type="evidence" value="ECO:0007669"/>
    <property type="project" value="UniProtKB-KW"/>
</dbReference>
<dbReference type="GO" id="GO:0004252">
    <property type="term" value="F:serine-type endopeptidase activity"/>
    <property type="evidence" value="ECO:0007669"/>
    <property type="project" value="InterPro"/>
</dbReference>
<dbReference type="PROSITE" id="PS50240">
    <property type="entry name" value="TRYPSIN_DOM"/>
    <property type="match status" value="1"/>
</dbReference>
<dbReference type="InterPro" id="IPR050430">
    <property type="entry name" value="Peptidase_S1"/>
</dbReference>
<evidence type="ECO:0000259" key="11">
    <source>
        <dbReference type="PROSITE" id="PS50240"/>
    </source>
</evidence>
<keyword evidence="2" id="KW-0800">Toxin</keyword>
<dbReference type="EMBL" id="CADEBC010000586">
    <property type="protein sequence ID" value="CAB3256346.1"/>
    <property type="molecule type" value="Genomic_DNA"/>
</dbReference>
<evidence type="ECO:0000256" key="3">
    <source>
        <dbReference type="ARBA" id="ARBA00022670"/>
    </source>
</evidence>
<keyword evidence="13" id="KW-1185">Reference proteome</keyword>
<feature type="chain" id="PRO_5035771998" description="Peptidase S1 domain-containing protein" evidence="10">
    <location>
        <begin position="19"/>
        <end position="198"/>
    </location>
</feature>
<evidence type="ECO:0000256" key="4">
    <source>
        <dbReference type="ARBA" id="ARBA00022801"/>
    </source>
</evidence>
<comment type="function">
    <text evidence="8">Fibrinolytic activity; shows preferential cleavage of Arg-Gly bonds in all three fibrinogen chains. Contact with the caterpillars causes severe bleeding, due the anticoagulant effect of the protein.</text>
</comment>
<dbReference type="InterPro" id="IPR043504">
    <property type="entry name" value="Peptidase_S1_PA_chymotrypsin"/>
</dbReference>
<gene>
    <name evidence="12" type="ORF">APLA_LOCUS15340</name>
</gene>
<dbReference type="InterPro" id="IPR018114">
    <property type="entry name" value="TRYPSIN_HIS"/>
</dbReference>
<dbReference type="InterPro" id="IPR001254">
    <property type="entry name" value="Trypsin_dom"/>
</dbReference>
<dbReference type="Proteomes" id="UP000494106">
    <property type="component" value="Unassembled WGS sequence"/>
</dbReference>
<evidence type="ECO:0000256" key="1">
    <source>
        <dbReference type="ARBA" id="ARBA00004239"/>
    </source>
</evidence>
<organism evidence="12 13">
    <name type="scientific">Arctia plantaginis</name>
    <name type="common">Wood tiger moth</name>
    <name type="synonym">Phalaena plantaginis</name>
    <dbReference type="NCBI Taxonomy" id="874455"/>
    <lineage>
        <taxon>Eukaryota</taxon>
        <taxon>Metazoa</taxon>
        <taxon>Ecdysozoa</taxon>
        <taxon>Arthropoda</taxon>
        <taxon>Hexapoda</taxon>
        <taxon>Insecta</taxon>
        <taxon>Pterygota</taxon>
        <taxon>Neoptera</taxon>
        <taxon>Endopterygota</taxon>
        <taxon>Lepidoptera</taxon>
        <taxon>Glossata</taxon>
        <taxon>Ditrysia</taxon>
        <taxon>Noctuoidea</taxon>
        <taxon>Erebidae</taxon>
        <taxon>Arctiinae</taxon>
        <taxon>Arctia</taxon>
    </lineage>
</organism>
<dbReference type="PANTHER" id="PTHR24276">
    <property type="entry name" value="POLYSERASE-RELATED"/>
    <property type="match status" value="1"/>
</dbReference>
<comment type="subcellular location">
    <subcellularLocation>
        <location evidence="1">Secreted</location>
        <location evidence="1">Extracellular space</location>
    </subcellularLocation>
</comment>
<evidence type="ECO:0000256" key="9">
    <source>
        <dbReference type="ARBA" id="ARBA00084094"/>
    </source>
</evidence>
<evidence type="ECO:0000256" key="10">
    <source>
        <dbReference type="SAM" id="SignalP"/>
    </source>
</evidence>
<keyword evidence="6" id="KW-1015">Disulfide bond</keyword>
<name>A0A8S1BBW1_ARCPL</name>
<reference evidence="12 13" key="1">
    <citation type="submission" date="2020-04" db="EMBL/GenBank/DDBJ databases">
        <authorList>
            <person name="Wallbank WR R."/>
            <person name="Pardo Diaz C."/>
            <person name="Kozak K."/>
            <person name="Martin S."/>
            <person name="Jiggins C."/>
            <person name="Moest M."/>
            <person name="Warren A I."/>
            <person name="Byers J.R.P. K."/>
            <person name="Montejo-Kovacevich G."/>
            <person name="Yen C E."/>
        </authorList>
    </citation>
    <scope>NUCLEOTIDE SEQUENCE [LARGE SCALE GENOMIC DNA]</scope>
</reference>
<dbReference type="Pfam" id="PF00089">
    <property type="entry name" value="Trypsin"/>
    <property type="match status" value="1"/>
</dbReference>
<dbReference type="OrthoDB" id="9425590at2759"/>
<proteinExistence type="predicted"/>
<dbReference type="PANTHER" id="PTHR24276:SF98">
    <property type="entry name" value="FI18310P1-RELATED"/>
    <property type="match status" value="1"/>
</dbReference>
<dbReference type="Gene3D" id="2.40.10.10">
    <property type="entry name" value="Trypsin-like serine proteases"/>
    <property type="match status" value="2"/>
</dbReference>
<protein>
    <recommendedName>
        <fullName evidence="11">Peptidase S1 domain-containing protein</fullName>
    </recommendedName>
</protein>
<keyword evidence="3" id="KW-0645">Protease</keyword>
<accession>A0A8S1BBW1</accession>
<dbReference type="GO" id="GO:0005576">
    <property type="term" value="C:extracellular region"/>
    <property type="evidence" value="ECO:0007669"/>
    <property type="project" value="UniProtKB-SubCell"/>
</dbReference>
<evidence type="ECO:0000256" key="7">
    <source>
        <dbReference type="ARBA" id="ARBA00023240"/>
    </source>
</evidence>
<dbReference type="PROSITE" id="PS00134">
    <property type="entry name" value="TRYPSIN_HIS"/>
    <property type="match status" value="1"/>
</dbReference>
<keyword evidence="4" id="KW-0378">Hydrolase</keyword>
<comment type="caution">
    <text evidence="12">The sequence shown here is derived from an EMBL/GenBank/DDBJ whole genome shotgun (WGS) entry which is preliminary data.</text>
</comment>
<sequence length="198" mass="21854">MRLIYLVFVCFTAVTISAAPTTVTIRQWPQLANVLFTWNWSTFEQYCGGTVLSNRSILTAAHCVTAHPASRFRLRLGSTFVNSGGIGVNVESSLIHPYYNPKTENFDVALLNAVNSFALNDQIKPARIASFDYNLGDSQILHATGWGTTEYYSSRSEELAVEQIWKIIGNGRALIGADMTYKATAYTNFGPIANVIKS</sequence>
<evidence type="ECO:0000256" key="6">
    <source>
        <dbReference type="ARBA" id="ARBA00023157"/>
    </source>
</evidence>
<dbReference type="SUPFAM" id="SSF50494">
    <property type="entry name" value="Trypsin-like serine proteases"/>
    <property type="match status" value="1"/>
</dbReference>
<evidence type="ECO:0000313" key="13">
    <source>
        <dbReference type="Proteomes" id="UP000494106"/>
    </source>
</evidence>